<dbReference type="RefSeq" id="WP_058472558.1">
    <property type="nucleotide sequence ID" value="NZ_CAAAIL010000017.1"/>
</dbReference>
<dbReference type="STRING" id="45072.Lqua_0299"/>
<evidence type="ECO:0000313" key="4">
    <source>
        <dbReference type="Proteomes" id="UP000054639"/>
    </source>
</evidence>
<dbReference type="Proteomes" id="UP000054639">
    <property type="component" value="Unassembled WGS sequence"/>
</dbReference>
<evidence type="ECO:0000313" key="3">
    <source>
        <dbReference type="EMBL" id="STY83091.1"/>
    </source>
</evidence>
<dbReference type="EMBL" id="UGOW01000002">
    <property type="protein sequence ID" value="STY82933.1"/>
    <property type="molecule type" value="Genomic_DNA"/>
</dbReference>
<dbReference type="AlphaFoldDB" id="A0A378PA59"/>
<dbReference type="EMBL" id="UGOW01000003">
    <property type="protein sequence ID" value="STY83091.1"/>
    <property type="molecule type" value="Genomic_DNA"/>
</dbReference>
<organism evidence="3 5">
    <name type="scientific">Legionella quateirensis</name>
    <dbReference type="NCBI Taxonomy" id="45072"/>
    <lineage>
        <taxon>Bacteria</taxon>
        <taxon>Pseudomonadati</taxon>
        <taxon>Pseudomonadota</taxon>
        <taxon>Gammaproteobacteria</taxon>
        <taxon>Legionellales</taxon>
        <taxon>Legionellaceae</taxon>
        <taxon>Legionella</taxon>
    </lineage>
</organism>
<protein>
    <submittedName>
        <fullName evidence="3">Uncharacterized protein</fullName>
    </submittedName>
</protein>
<evidence type="ECO:0000313" key="2">
    <source>
        <dbReference type="EMBL" id="STY82933.1"/>
    </source>
</evidence>
<evidence type="ECO:0000313" key="5">
    <source>
        <dbReference type="Proteomes" id="UP000254230"/>
    </source>
</evidence>
<accession>A0A378PA59</accession>
<sequence length="61" mass="7301">MFLIAAAQDISHHLGYLYLINFRWRKMNLFNIYDRDGSLTTFTFTRHIASVFEKITNKECK</sequence>
<name>A0A378PA59_9GAMM</name>
<gene>
    <name evidence="1" type="ORF">Lqua_0299</name>
    <name evidence="2" type="ORF">NCTC12376_03398</name>
    <name evidence="3" type="ORF">NCTC12376_03557</name>
</gene>
<dbReference type="Proteomes" id="UP000254230">
    <property type="component" value="Unassembled WGS sequence"/>
</dbReference>
<reference evidence="1 4" key="1">
    <citation type="submission" date="2015-11" db="EMBL/GenBank/DDBJ databases">
        <title>Genomic analysis of 38 Legionella species identifies large and diverse effector repertoires.</title>
        <authorList>
            <person name="Burstein D."/>
            <person name="Amaro F."/>
            <person name="Zusman T."/>
            <person name="Lifshitz Z."/>
            <person name="Cohen O."/>
            <person name="Gilbert J.A."/>
            <person name="Pupko T."/>
            <person name="Shuman H.A."/>
            <person name="Segal G."/>
        </authorList>
    </citation>
    <scope>NUCLEOTIDE SEQUENCE [LARGE SCALE GENOMIC DNA]</scope>
    <source>
        <strain evidence="1 4">ATCC 49507</strain>
    </source>
</reference>
<keyword evidence="4" id="KW-1185">Reference proteome</keyword>
<evidence type="ECO:0000313" key="1">
    <source>
        <dbReference type="EMBL" id="KTD53860.1"/>
    </source>
</evidence>
<dbReference type="EMBL" id="LNYR01000003">
    <property type="protein sequence ID" value="KTD53860.1"/>
    <property type="molecule type" value="Genomic_DNA"/>
</dbReference>
<proteinExistence type="predicted"/>
<reference evidence="3 5" key="2">
    <citation type="submission" date="2018-06" db="EMBL/GenBank/DDBJ databases">
        <authorList>
            <consortium name="Pathogen Informatics"/>
            <person name="Doyle S."/>
        </authorList>
    </citation>
    <scope>NUCLEOTIDE SEQUENCE [LARGE SCALE GENOMIC DNA]</scope>
    <source>
        <strain evidence="3 5">NCTC12376</strain>
    </source>
</reference>